<accession>A0A9P5YV21</accession>
<dbReference type="OrthoDB" id="2745718at2759"/>
<evidence type="ECO:0000313" key="2">
    <source>
        <dbReference type="Proteomes" id="UP000807469"/>
    </source>
</evidence>
<sequence>MAWKTQEGPHQRLSLVAALQRRREAWFTPNLADPIYTFGPRYRYHCENYRLDDGVFAVTNGSRLKVMWLPIAGNPEGRSIEHDLSTTPNTVFCMDPMQDMIAMLEKSNRVQFELSGRYIQNPKLEISHNTLVLWTCDYMPRVLIRRTFVRIMHWSVLKSTAADTRRQKINVVQQVLTVELNNPWYA</sequence>
<protein>
    <submittedName>
        <fullName evidence="1">Uncharacterized protein</fullName>
    </submittedName>
</protein>
<dbReference type="AlphaFoldDB" id="A0A9P5YV21"/>
<dbReference type="Proteomes" id="UP000807469">
    <property type="component" value="Unassembled WGS sequence"/>
</dbReference>
<name>A0A9P5YV21_9AGAR</name>
<gene>
    <name evidence="1" type="ORF">BDN70DRAFT_899031</name>
</gene>
<reference evidence="1" key="1">
    <citation type="submission" date="2020-11" db="EMBL/GenBank/DDBJ databases">
        <authorList>
            <consortium name="DOE Joint Genome Institute"/>
            <person name="Ahrendt S."/>
            <person name="Riley R."/>
            <person name="Andreopoulos W."/>
            <person name="Labutti K."/>
            <person name="Pangilinan J."/>
            <person name="Ruiz-Duenas F.J."/>
            <person name="Barrasa J.M."/>
            <person name="Sanchez-Garcia M."/>
            <person name="Camarero S."/>
            <person name="Miyauchi S."/>
            <person name="Serrano A."/>
            <person name="Linde D."/>
            <person name="Babiker R."/>
            <person name="Drula E."/>
            <person name="Ayuso-Fernandez I."/>
            <person name="Pacheco R."/>
            <person name="Padilla G."/>
            <person name="Ferreira P."/>
            <person name="Barriuso J."/>
            <person name="Kellner H."/>
            <person name="Castanera R."/>
            <person name="Alfaro M."/>
            <person name="Ramirez L."/>
            <person name="Pisabarro A.G."/>
            <person name="Kuo A."/>
            <person name="Tritt A."/>
            <person name="Lipzen A."/>
            <person name="He G."/>
            <person name="Yan M."/>
            <person name="Ng V."/>
            <person name="Cullen D."/>
            <person name="Martin F."/>
            <person name="Rosso M.-N."/>
            <person name="Henrissat B."/>
            <person name="Hibbett D."/>
            <person name="Martinez A.T."/>
            <person name="Grigoriev I.V."/>
        </authorList>
    </citation>
    <scope>NUCLEOTIDE SEQUENCE</scope>
    <source>
        <strain evidence="1">CIRM-BRFM 674</strain>
    </source>
</reference>
<organism evidence="1 2">
    <name type="scientific">Pholiota conissans</name>
    <dbReference type="NCBI Taxonomy" id="109636"/>
    <lineage>
        <taxon>Eukaryota</taxon>
        <taxon>Fungi</taxon>
        <taxon>Dikarya</taxon>
        <taxon>Basidiomycota</taxon>
        <taxon>Agaricomycotina</taxon>
        <taxon>Agaricomycetes</taxon>
        <taxon>Agaricomycetidae</taxon>
        <taxon>Agaricales</taxon>
        <taxon>Agaricineae</taxon>
        <taxon>Strophariaceae</taxon>
        <taxon>Pholiota</taxon>
    </lineage>
</organism>
<evidence type="ECO:0000313" key="1">
    <source>
        <dbReference type="EMBL" id="KAF9474365.1"/>
    </source>
</evidence>
<dbReference type="EMBL" id="MU155383">
    <property type="protein sequence ID" value="KAF9474365.1"/>
    <property type="molecule type" value="Genomic_DNA"/>
</dbReference>
<proteinExistence type="predicted"/>
<keyword evidence="2" id="KW-1185">Reference proteome</keyword>
<comment type="caution">
    <text evidence="1">The sequence shown here is derived from an EMBL/GenBank/DDBJ whole genome shotgun (WGS) entry which is preliminary data.</text>
</comment>